<evidence type="ECO:0000313" key="2">
    <source>
        <dbReference type="WBParaSite" id="PEQ_0000052101-mRNA-1"/>
    </source>
</evidence>
<dbReference type="AlphaFoldDB" id="A0A914R769"/>
<sequence length="32" mass="3842">MYGRRSEEDPQAARKYNYTNRACTTHMLVHNK</sequence>
<keyword evidence="1" id="KW-1185">Reference proteome</keyword>
<name>A0A914R769_PAREQ</name>
<protein>
    <submittedName>
        <fullName evidence="2">Uncharacterized protein</fullName>
    </submittedName>
</protein>
<dbReference type="Proteomes" id="UP000887564">
    <property type="component" value="Unplaced"/>
</dbReference>
<proteinExistence type="predicted"/>
<dbReference type="WBParaSite" id="PEQ_0000052101-mRNA-1">
    <property type="protein sequence ID" value="PEQ_0000052101-mRNA-1"/>
    <property type="gene ID" value="PEQ_0000052101"/>
</dbReference>
<reference evidence="2" key="1">
    <citation type="submission" date="2022-11" db="UniProtKB">
        <authorList>
            <consortium name="WormBaseParasite"/>
        </authorList>
    </citation>
    <scope>IDENTIFICATION</scope>
</reference>
<accession>A0A914R769</accession>
<evidence type="ECO:0000313" key="1">
    <source>
        <dbReference type="Proteomes" id="UP000887564"/>
    </source>
</evidence>
<organism evidence="1 2">
    <name type="scientific">Parascaris equorum</name>
    <name type="common">Equine roundworm</name>
    <dbReference type="NCBI Taxonomy" id="6256"/>
    <lineage>
        <taxon>Eukaryota</taxon>
        <taxon>Metazoa</taxon>
        <taxon>Ecdysozoa</taxon>
        <taxon>Nematoda</taxon>
        <taxon>Chromadorea</taxon>
        <taxon>Rhabditida</taxon>
        <taxon>Spirurina</taxon>
        <taxon>Ascaridomorpha</taxon>
        <taxon>Ascaridoidea</taxon>
        <taxon>Ascarididae</taxon>
        <taxon>Parascaris</taxon>
    </lineage>
</organism>